<evidence type="ECO:0000256" key="1">
    <source>
        <dbReference type="SAM" id="Phobius"/>
    </source>
</evidence>
<protein>
    <submittedName>
        <fullName evidence="2">Uncharacterized protein</fullName>
    </submittedName>
</protein>
<reference evidence="2 3" key="1">
    <citation type="journal article" date="2014" name="Antonie Van Leeuwenhoek">
        <title>Hyphomonas beringensis sp. nov. and Hyphomonas chukchiensis sp. nov., isolated from surface seawater of the Bering Sea and Chukchi Sea.</title>
        <authorList>
            <person name="Li C."/>
            <person name="Lai Q."/>
            <person name="Li G."/>
            <person name="Dong C."/>
            <person name="Wang J."/>
            <person name="Liao Y."/>
            <person name="Shao Z."/>
        </authorList>
    </citation>
    <scope>NUCLEOTIDE SEQUENCE [LARGE SCALE GENOMIC DNA]</scope>
    <source>
        <strain evidence="2 3">MHS-3</strain>
    </source>
</reference>
<dbReference type="OrthoDB" id="7618811at2"/>
<gene>
    <name evidence="2" type="ORF">HAD_02805</name>
</gene>
<dbReference type="EMBL" id="ARYH01000001">
    <property type="protein sequence ID" value="KCZ84574.1"/>
    <property type="molecule type" value="Genomic_DNA"/>
</dbReference>
<feature type="transmembrane region" description="Helical" evidence="1">
    <location>
        <begin position="113"/>
        <end position="133"/>
    </location>
</feature>
<comment type="caution">
    <text evidence="2">The sequence shown here is derived from an EMBL/GenBank/DDBJ whole genome shotgun (WGS) entry which is preliminary data.</text>
</comment>
<keyword evidence="1" id="KW-0812">Transmembrane</keyword>
<sequence length="223" mass="24324">MLRQFIAILITCFAIAFAFGALTAVRWPSIMMAVSWLAHDQLADGLATVNWRQLGIDNGGPYLLAALCFYCAAAMVSARRRGAVAWYICGMGAGFPVFYLVTFEPGWWENPSIAEGGVAGLGAVGVLLLFAVWELRYRPARKAEQVEARPQPEEAAPMVQTIVVQQSANDDESIVVRKHVFGQPKTRPGFVPAAVARQRASFAHHGRKAAARRQKVLEARGLA</sequence>
<dbReference type="RefSeq" id="WP_035569320.1">
    <property type="nucleotide sequence ID" value="NZ_ARYH01000001.1"/>
</dbReference>
<feature type="transmembrane region" description="Helical" evidence="1">
    <location>
        <begin position="84"/>
        <end position="101"/>
    </location>
</feature>
<evidence type="ECO:0000313" key="2">
    <source>
        <dbReference type="EMBL" id="KCZ84574.1"/>
    </source>
</evidence>
<proteinExistence type="predicted"/>
<feature type="transmembrane region" description="Helical" evidence="1">
    <location>
        <begin position="59"/>
        <end position="77"/>
    </location>
</feature>
<organism evidence="2 3">
    <name type="scientific">Hyphomonas adhaerens MHS-3</name>
    <dbReference type="NCBI Taxonomy" id="1280949"/>
    <lineage>
        <taxon>Bacteria</taxon>
        <taxon>Pseudomonadati</taxon>
        <taxon>Pseudomonadota</taxon>
        <taxon>Alphaproteobacteria</taxon>
        <taxon>Hyphomonadales</taxon>
        <taxon>Hyphomonadaceae</taxon>
        <taxon>Hyphomonas</taxon>
    </lineage>
</organism>
<evidence type="ECO:0000313" key="3">
    <source>
        <dbReference type="Proteomes" id="UP000027446"/>
    </source>
</evidence>
<dbReference type="PATRIC" id="fig|1280949.3.peg.576"/>
<accession>A0A069E3X4</accession>
<keyword evidence="1" id="KW-0472">Membrane</keyword>
<keyword evidence="3" id="KW-1185">Reference proteome</keyword>
<name>A0A069E3X4_9PROT</name>
<dbReference type="Proteomes" id="UP000027446">
    <property type="component" value="Unassembled WGS sequence"/>
</dbReference>
<dbReference type="STRING" id="1280949.HAD_02805"/>
<keyword evidence="1" id="KW-1133">Transmembrane helix</keyword>
<dbReference type="AlphaFoldDB" id="A0A069E3X4"/>